<sequence length="177" mass="19963">MASAQLCTGLTAQLRRKQQRDNGTVIGFLCHVKMQSTCDQMVFNRHLKLSVTVLTGQGHPLEKHKISKKKKGIPVEPRRLTPTPPQKHKEDTTLRKRSNMNQKQKNRFSRLCGRRIDTPTGGTFSTTCRDDDKSDIRRHLAGRLHETSPELKSVGAAQTGDVKGSDMCFECFIVLHL</sequence>
<organism evidence="2 3">
    <name type="scientific">Xyrichtys novacula</name>
    <name type="common">Pearly razorfish</name>
    <name type="synonym">Hemipteronotus novacula</name>
    <dbReference type="NCBI Taxonomy" id="13765"/>
    <lineage>
        <taxon>Eukaryota</taxon>
        <taxon>Metazoa</taxon>
        <taxon>Chordata</taxon>
        <taxon>Craniata</taxon>
        <taxon>Vertebrata</taxon>
        <taxon>Euteleostomi</taxon>
        <taxon>Actinopterygii</taxon>
        <taxon>Neopterygii</taxon>
        <taxon>Teleostei</taxon>
        <taxon>Neoteleostei</taxon>
        <taxon>Acanthomorphata</taxon>
        <taxon>Eupercaria</taxon>
        <taxon>Labriformes</taxon>
        <taxon>Labridae</taxon>
        <taxon>Xyrichtys</taxon>
    </lineage>
</organism>
<keyword evidence="3" id="KW-1185">Reference proteome</keyword>
<dbReference type="EMBL" id="OY660877">
    <property type="protein sequence ID" value="CAJ1072964.1"/>
    <property type="molecule type" value="Genomic_DNA"/>
</dbReference>
<reference evidence="2" key="1">
    <citation type="submission" date="2023-08" db="EMBL/GenBank/DDBJ databases">
        <authorList>
            <person name="Alioto T."/>
            <person name="Alioto T."/>
            <person name="Gomez Garrido J."/>
        </authorList>
    </citation>
    <scope>NUCLEOTIDE SEQUENCE</scope>
</reference>
<evidence type="ECO:0000256" key="1">
    <source>
        <dbReference type="SAM" id="MobiDB-lite"/>
    </source>
</evidence>
<protein>
    <submittedName>
        <fullName evidence="2">Uncharacterized protein</fullName>
    </submittedName>
</protein>
<name>A0AAV1GIP4_XYRNO</name>
<dbReference type="Proteomes" id="UP001178508">
    <property type="component" value="Chromosome 14"/>
</dbReference>
<evidence type="ECO:0000313" key="2">
    <source>
        <dbReference type="EMBL" id="CAJ1072964.1"/>
    </source>
</evidence>
<gene>
    <name evidence="2" type="ORF">XNOV1_A040914</name>
</gene>
<proteinExistence type="predicted"/>
<accession>A0AAV1GIP4</accession>
<feature type="region of interest" description="Disordered" evidence="1">
    <location>
        <begin position="62"/>
        <end position="108"/>
    </location>
</feature>
<evidence type="ECO:0000313" key="3">
    <source>
        <dbReference type="Proteomes" id="UP001178508"/>
    </source>
</evidence>
<dbReference type="AlphaFoldDB" id="A0AAV1GIP4"/>